<reference evidence="2" key="1">
    <citation type="submission" date="2018-12" db="EMBL/GenBank/DDBJ databases">
        <title>Draft genome sequence of Flaovobacterium columnare ARS1 isolated from channel catfish in Alabama.</title>
        <authorList>
            <person name="Cai W."/>
            <person name="Arias C."/>
        </authorList>
    </citation>
    <scope>NUCLEOTIDE SEQUENCE [LARGE SCALE GENOMIC DNA]</scope>
    <source>
        <strain evidence="2">ARS1</strain>
    </source>
</reference>
<gene>
    <name evidence="2" type="ORF">EH230_12185</name>
</gene>
<feature type="transmembrane region" description="Helical" evidence="1">
    <location>
        <begin position="76"/>
        <end position="97"/>
    </location>
</feature>
<keyword evidence="3" id="KW-1185">Reference proteome</keyword>
<sequence>MNMKNSYLLKHWMYTNLLGPFISQIIMYFYDLNPNKIVGLLEVYPVSLIFSLFFSAPTYILCGFCFAYLKKKMSILMLKIIFIPFIVLGVICTANLIGGKMTTDIIASYSTAAIFTGILTKI</sequence>
<keyword evidence="1" id="KW-0812">Transmembrane</keyword>
<dbReference type="RefSeq" id="WP_127823696.1">
    <property type="nucleotide sequence ID" value="NZ_RQSM01000003.1"/>
</dbReference>
<keyword evidence="1" id="KW-0472">Membrane</keyword>
<evidence type="ECO:0000313" key="2">
    <source>
        <dbReference type="EMBL" id="RVU91598.1"/>
    </source>
</evidence>
<evidence type="ECO:0000313" key="3">
    <source>
        <dbReference type="Proteomes" id="UP000288951"/>
    </source>
</evidence>
<keyword evidence="1" id="KW-1133">Transmembrane helix</keyword>
<proteinExistence type="predicted"/>
<dbReference type="AlphaFoldDB" id="A0A437UDK3"/>
<dbReference type="Proteomes" id="UP000288951">
    <property type="component" value="Unassembled WGS sequence"/>
</dbReference>
<protein>
    <submittedName>
        <fullName evidence="2">Uncharacterized protein</fullName>
    </submittedName>
</protein>
<organism evidence="2 3">
    <name type="scientific">Flavobacterium columnare</name>
    <dbReference type="NCBI Taxonomy" id="996"/>
    <lineage>
        <taxon>Bacteria</taxon>
        <taxon>Pseudomonadati</taxon>
        <taxon>Bacteroidota</taxon>
        <taxon>Flavobacteriia</taxon>
        <taxon>Flavobacteriales</taxon>
        <taxon>Flavobacteriaceae</taxon>
        <taxon>Flavobacterium</taxon>
    </lineage>
</organism>
<feature type="transmembrane region" description="Helical" evidence="1">
    <location>
        <begin position="50"/>
        <end position="69"/>
    </location>
</feature>
<comment type="caution">
    <text evidence="2">The sequence shown here is derived from an EMBL/GenBank/DDBJ whole genome shotgun (WGS) entry which is preliminary data.</text>
</comment>
<feature type="transmembrane region" description="Helical" evidence="1">
    <location>
        <begin position="12"/>
        <end position="30"/>
    </location>
</feature>
<evidence type="ECO:0000256" key="1">
    <source>
        <dbReference type="SAM" id="Phobius"/>
    </source>
</evidence>
<dbReference type="EMBL" id="RQSM01000003">
    <property type="protein sequence ID" value="RVU91598.1"/>
    <property type="molecule type" value="Genomic_DNA"/>
</dbReference>
<name>A0A437UDK3_9FLAO</name>
<accession>A0A437UDK3</accession>